<sequence length="457" mass="49764">MVIDKQALPDDPTPSDAPPSYDTVTAGPSSQPLQDTKRSFSDSLSPSTSSHLSDIPPPVPPKTPTTPISPSTSAKGKARATGWFAFATEARTRSEVRNTVLGLVRDLIQEHITNSEAATGILQSCAEACATHSLSLSSILQKKSIENHTPLYWAIVKRPPDEQQAKEDMQCPDLLTALISYASPLNEATVTEVRLACLATSDQALFQRLRQSPEFAPVSGADQMLLGVSIPPEEVELEDIPGEGGGSFAVNFTIPHFHKRMVVSKHIEVQFIARSRMWQLTFFVASEPRRNRAAYAPRVGSWCIALSLIESSPPTYVQARLLIPEAKPPPTEVQTPDPLGPSTNDTSPSSFFRFPSLSLSPNPTPELHSKNTISIVLNSNEQLEAATGTRRRHAGKSIVVSLEESTLGVNLQYGNNAYIGPDEKLRGRLEARLGKSEADCILLLMYSRPRRIDAQGK</sequence>
<reference evidence="1" key="1">
    <citation type="submission" date="2021-10" db="EMBL/GenBank/DDBJ databases">
        <title>Psilocybe cubensis genome.</title>
        <authorList>
            <person name="Mckernan K.J."/>
            <person name="Crawford S."/>
            <person name="Trippe A."/>
            <person name="Kane L.T."/>
            <person name="Mclaughlin S."/>
        </authorList>
    </citation>
    <scope>NUCLEOTIDE SEQUENCE</scope>
    <source>
        <strain evidence="1">MGC-MH-2018</strain>
    </source>
</reference>
<proteinExistence type="predicted"/>
<protein>
    <submittedName>
        <fullName evidence="1">Uncharacterized protein</fullName>
    </submittedName>
</protein>
<organism evidence="1 2">
    <name type="scientific">Psilocybe cubensis</name>
    <name type="common">Psychedelic mushroom</name>
    <name type="synonym">Stropharia cubensis</name>
    <dbReference type="NCBI Taxonomy" id="181762"/>
    <lineage>
        <taxon>Eukaryota</taxon>
        <taxon>Fungi</taxon>
        <taxon>Dikarya</taxon>
        <taxon>Basidiomycota</taxon>
        <taxon>Agaricomycotina</taxon>
        <taxon>Agaricomycetes</taxon>
        <taxon>Agaricomycetidae</taxon>
        <taxon>Agaricales</taxon>
        <taxon>Agaricineae</taxon>
        <taxon>Strophariaceae</taxon>
        <taxon>Psilocybe</taxon>
    </lineage>
</organism>
<evidence type="ECO:0000313" key="2">
    <source>
        <dbReference type="Proteomes" id="UP000664032"/>
    </source>
</evidence>
<accession>A0ACB8H2E2</accession>
<keyword evidence="2" id="KW-1185">Reference proteome</keyword>
<dbReference type="Proteomes" id="UP000664032">
    <property type="component" value="Unassembled WGS sequence"/>
</dbReference>
<dbReference type="EMBL" id="JAFIQS020000004">
    <property type="protein sequence ID" value="KAH9482163.1"/>
    <property type="molecule type" value="Genomic_DNA"/>
</dbReference>
<comment type="caution">
    <text evidence="1">The sequence shown here is derived from an EMBL/GenBank/DDBJ whole genome shotgun (WGS) entry which is preliminary data.</text>
</comment>
<name>A0ACB8H2E2_PSICU</name>
<gene>
    <name evidence="1" type="ORF">JR316_0004258</name>
</gene>
<evidence type="ECO:0000313" key="1">
    <source>
        <dbReference type="EMBL" id="KAH9482163.1"/>
    </source>
</evidence>